<protein>
    <submittedName>
        <fullName evidence="2">Uncharacterized protein</fullName>
    </submittedName>
</protein>
<evidence type="ECO:0000313" key="3">
    <source>
        <dbReference type="Proteomes" id="UP001497383"/>
    </source>
</evidence>
<keyword evidence="1" id="KW-0472">Membrane</keyword>
<feature type="transmembrane region" description="Helical" evidence="1">
    <location>
        <begin position="58"/>
        <end position="76"/>
    </location>
</feature>
<organism evidence="2 3">
    <name type="scientific">Lodderomyces beijingensis</name>
    <dbReference type="NCBI Taxonomy" id="1775926"/>
    <lineage>
        <taxon>Eukaryota</taxon>
        <taxon>Fungi</taxon>
        <taxon>Dikarya</taxon>
        <taxon>Ascomycota</taxon>
        <taxon>Saccharomycotina</taxon>
        <taxon>Pichiomycetes</taxon>
        <taxon>Debaryomycetaceae</taxon>
        <taxon>Candida/Lodderomyces clade</taxon>
        <taxon>Lodderomyces</taxon>
    </lineage>
</organism>
<gene>
    <name evidence="2" type="ORF">LODBEIA_P43920</name>
</gene>
<reference evidence="2 3" key="1">
    <citation type="submission" date="2024-03" db="EMBL/GenBank/DDBJ databases">
        <authorList>
            <person name="Brejova B."/>
        </authorList>
    </citation>
    <scope>NUCLEOTIDE SEQUENCE [LARGE SCALE GENOMIC DNA]</scope>
    <source>
        <strain evidence="2 3">CBS 14171</strain>
    </source>
</reference>
<keyword evidence="1" id="KW-1133">Transmembrane helix</keyword>
<dbReference type="EMBL" id="OZ022409">
    <property type="protein sequence ID" value="CAK9440292.1"/>
    <property type="molecule type" value="Genomic_DNA"/>
</dbReference>
<sequence length="448" mass="51109">MRWPKTLEEKILDDQGAHVYELSGLPATSLGIFSGAHPKVLDSAKDHYTTMDLFKMHFSRICLTLTIYVYMWIVSLHESILDTVELFRILDLDVKYQLVLHSREPGPNYFLNLFNDFVSYWEVILNIPAYFWKVFRRGGSTPIGLFKCLEYIPKSNTPKSMCLILHCAPPLIKPPPKMPQPYLDSNRAVVIPDKKEVQYVLAIRNEYFTQCKSHVAAERVRLFGEIGRFITWACMVPSLTELTIYEKSGNCWAEDSDYLNSLKNAILVELVTMANTGTKEESKRFKALLPKIVLIEMSTKEKIVINDDDSVIQDVGGSSITVEEIIADYQEKARTLVVYLCDRRVRTTNYQSLVAGGEALHAGSEQFAEEFPPMPELIIGCMNNDSSRDQLEGYACVEKDEQAQNMAVVYFSRLRFGFPFFSRSLYHYSLEHPYQLPAEAGKAGKPDI</sequence>
<evidence type="ECO:0000256" key="1">
    <source>
        <dbReference type="SAM" id="Phobius"/>
    </source>
</evidence>
<evidence type="ECO:0000313" key="2">
    <source>
        <dbReference type="EMBL" id="CAK9440292.1"/>
    </source>
</evidence>
<name>A0ABP0ZPT2_9ASCO</name>
<keyword evidence="3" id="KW-1185">Reference proteome</keyword>
<keyword evidence="1" id="KW-0812">Transmembrane</keyword>
<proteinExistence type="predicted"/>
<dbReference type="GeneID" id="92209588"/>
<dbReference type="Proteomes" id="UP001497383">
    <property type="component" value="Chromosome 5"/>
</dbReference>
<dbReference type="RefSeq" id="XP_066831330.1">
    <property type="nucleotide sequence ID" value="XM_066974608.1"/>
</dbReference>
<accession>A0ABP0ZPT2</accession>